<name>A0A2U3DA59_SULT2</name>
<dbReference type="PANTHER" id="PTHR33308:SF9">
    <property type="entry name" value="PEPTIDOGLYCAN HYDROLASE FLGJ"/>
    <property type="match status" value="1"/>
</dbReference>
<dbReference type="Pfam" id="PF01832">
    <property type="entry name" value="Glucosaminidase"/>
    <property type="match status" value="1"/>
</dbReference>
<feature type="domain" description="SH3b" evidence="2">
    <location>
        <begin position="627"/>
        <end position="695"/>
    </location>
</feature>
<proteinExistence type="predicted"/>
<dbReference type="SMART" id="SM00047">
    <property type="entry name" value="LYZ2"/>
    <property type="match status" value="1"/>
</dbReference>
<comment type="caution">
    <text evidence="3">The sequence shown here is derived from an EMBL/GenBank/DDBJ whole genome shotgun (WGS) entry which is preliminary data.</text>
</comment>
<keyword evidence="4" id="KW-1185">Reference proteome</keyword>
<gene>
    <name evidence="3" type="ORF">BM613_04310</name>
</gene>
<dbReference type="Gene3D" id="1.10.530.10">
    <property type="match status" value="1"/>
</dbReference>
<dbReference type="InterPro" id="IPR002901">
    <property type="entry name" value="MGlyc_endo_b_GlcNAc-like_dom"/>
</dbReference>
<sequence>MVRQHSTILALFLTGVMAIGVPVSAKANVISAQNVPIWHISSHGDFAQSRDGNPSISDVAYIVTYSSGGTRKQQTFTTLNQAKAFASGVTDAVVVDGKFGSVVYSNIRRPYAVVPQQSVFSAGSFLKSSTYSSIQAAIAAAKNIPGQVVFNRISRAVVWSDGNNYEVIGQGATTSYQTLEAAMTAARGMQSAAVVSIDTQQTLWKAAYRVLIDQQFAESFSSFANAKAYATQNPQSEVIDIANGQDVWDNIPRFNVYQNGVLLKQFSKKSDALAFAKGLNNVTVEEIATQTVIYTNVPAYAVEVGNKTIQSFVDEASAIALAKTLPGSVVVQLSTNHIVWTSAATYGVYQYLQLVRSFNNEADAIAYAQTLQDVQVIDSANNQIVYSNYPTDVKSPYGDTFTVQNGMVVDNWGSISIPLAPAPSFMTPGQTYVSNDYDHWYEVLPTGDVYVGQWENPYQTMNLETQSTLTAAQINNFIAQNAAPNSVLQNTGQYFIEAQNTYGVNAQYLVAHAIIESAWGTSYFAMNRDNLFGYMAYTNNPDAAATFRSIEYDINFQAWFVRNSYLNANGAFFNGPNLDGMNVDYATDPYWANSIARIMSEIQPYSSSIGDQSLLGEQATRKVFPYPKGAMGQATSDLTVYSAPDDATTAQPTVLGTIPSGTDFPVLGDSPGWDQVQLPNGQVGFVNWNGVSLQNVMEVVGIDYGSFLAVNSVDNPTTTADTIDKLTNGVYVVLIQSSSDGWDEIMDGNGIEGWVSAKYVQVIH</sequence>
<protein>
    <recommendedName>
        <fullName evidence="2">SH3b domain-containing protein</fullName>
    </recommendedName>
</protein>
<dbReference type="Gene3D" id="2.30.30.40">
    <property type="entry name" value="SH3 Domains"/>
    <property type="match status" value="2"/>
</dbReference>
<dbReference type="RefSeq" id="WP_109429953.1">
    <property type="nucleotide sequence ID" value="NZ_MPDK01000005.1"/>
</dbReference>
<dbReference type="PANTHER" id="PTHR33308">
    <property type="entry name" value="PEPTIDOGLYCAN HYDROLASE FLGJ"/>
    <property type="match status" value="1"/>
</dbReference>
<dbReference type="GO" id="GO:0004040">
    <property type="term" value="F:amidase activity"/>
    <property type="evidence" value="ECO:0007669"/>
    <property type="project" value="InterPro"/>
</dbReference>
<keyword evidence="1" id="KW-0378">Hydrolase</keyword>
<dbReference type="AlphaFoldDB" id="A0A2U3DA59"/>
<dbReference type="PROSITE" id="PS51781">
    <property type="entry name" value="SH3B"/>
    <property type="match status" value="1"/>
</dbReference>
<dbReference type="InterPro" id="IPR051056">
    <property type="entry name" value="Glycosyl_Hydrolase_73"/>
</dbReference>
<evidence type="ECO:0000313" key="4">
    <source>
        <dbReference type="Proteomes" id="UP000245380"/>
    </source>
</evidence>
<evidence type="ECO:0000313" key="3">
    <source>
        <dbReference type="EMBL" id="PWI58166.1"/>
    </source>
</evidence>
<dbReference type="OrthoDB" id="9816557at2"/>
<dbReference type="Proteomes" id="UP000245380">
    <property type="component" value="Unassembled WGS sequence"/>
</dbReference>
<organism evidence="3 4">
    <name type="scientific">Sulfoacidibacillus thermotolerans</name>
    <name type="common">Acidibacillus sulfuroxidans</name>
    <dbReference type="NCBI Taxonomy" id="1765684"/>
    <lineage>
        <taxon>Bacteria</taxon>
        <taxon>Bacillati</taxon>
        <taxon>Bacillota</taxon>
        <taxon>Bacilli</taxon>
        <taxon>Bacillales</taxon>
        <taxon>Alicyclobacillaceae</taxon>
        <taxon>Sulfoacidibacillus</taxon>
    </lineage>
</organism>
<evidence type="ECO:0000259" key="2">
    <source>
        <dbReference type="PROSITE" id="PS51781"/>
    </source>
</evidence>
<accession>A0A2U3DA59</accession>
<reference evidence="3 4" key="1">
    <citation type="submission" date="2016-11" db="EMBL/GenBank/DDBJ databases">
        <title>Comparative genomics of Acidibacillus ferroxidans species.</title>
        <authorList>
            <person name="Oliveira G."/>
            <person name="Nunes G."/>
            <person name="Oliveira R."/>
            <person name="Araujo F."/>
            <person name="Salim A."/>
            <person name="Scholte L."/>
            <person name="Morais D."/>
            <person name="Nancucheo I."/>
            <person name="Johnson D.B."/>
            <person name="Grail B."/>
            <person name="Bittencourt J."/>
            <person name="Valadares R."/>
        </authorList>
    </citation>
    <scope>NUCLEOTIDE SEQUENCE [LARGE SCALE GENOMIC DNA]</scope>
    <source>
        <strain evidence="3 4">Y002</strain>
    </source>
</reference>
<dbReference type="EMBL" id="MPDK01000005">
    <property type="protein sequence ID" value="PWI58166.1"/>
    <property type="molecule type" value="Genomic_DNA"/>
</dbReference>
<dbReference type="InterPro" id="IPR003646">
    <property type="entry name" value="SH3-like_bac-type"/>
</dbReference>
<evidence type="ECO:0000256" key="1">
    <source>
        <dbReference type="ARBA" id="ARBA00022801"/>
    </source>
</evidence>